<evidence type="ECO:0000256" key="1">
    <source>
        <dbReference type="SAM" id="MobiDB-lite"/>
    </source>
</evidence>
<name>A0A0S4IL70_BODSA</name>
<dbReference type="AlphaFoldDB" id="A0A0S4IL70"/>
<dbReference type="Proteomes" id="UP000051952">
    <property type="component" value="Unassembled WGS sequence"/>
</dbReference>
<reference evidence="3" key="1">
    <citation type="submission" date="2015-09" db="EMBL/GenBank/DDBJ databases">
        <authorList>
            <consortium name="Pathogen Informatics"/>
        </authorList>
    </citation>
    <scope>NUCLEOTIDE SEQUENCE [LARGE SCALE GENOMIC DNA]</scope>
    <source>
        <strain evidence="3">Lake Konstanz</strain>
    </source>
</reference>
<evidence type="ECO:0000313" key="2">
    <source>
        <dbReference type="EMBL" id="CUE69493.1"/>
    </source>
</evidence>
<sequence length="214" mass="22961">EACVVEELVRIAQLVPHGGEGYTYPRAQIGAVPHQQQAHAASLCGGADAIVSEPSFVERPAPPLRPSESHAVTTESLPAATGRSGLDVIKLAQRSQRRRQVLDFEELDGGGDADELVDSADIVSTPPRAQFPANTNAIARETHHSRMVSLAALSRTLHEPPGIADVYQRGSSAQPFHPTYMASSKTQNQQHSGGERSMRAQTYANVLQRALLAD</sequence>
<keyword evidence="3" id="KW-1185">Reference proteome</keyword>
<dbReference type="EMBL" id="CYKH01000078">
    <property type="protein sequence ID" value="CUE69493.1"/>
    <property type="molecule type" value="Genomic_DNA"/>
</dbReference>
<feature type="non-terminal residue" evidence="2">
    <location>
        <position position="1"/>
    </location>
</feature>
<dbReference type="VEuPathDB" id="TriTrypDB:BSAL_52045"/>
<gene>
    <name evidence="2" type="ORF">BSAL_52045</name>
</gene>
<feature type="region of interest" description="Disordered" evidence="1">
    <location>
        <begin position="174"/>
        <end position="197"/>
    </location>
</feature>
<proteinExistence type="predicted"/>
<accession>A0A0S4IL70</accession>
<organism evidence="2 3">
    <name type="scientific">Bodo saltans</name>
    <name type="common">Flagellated protozoan</name>
    <dbReference type="NCBI Taxonomy" id="75058"/>
    <lineage>
        <taxon>Eukaryota</taxon>
        <taxon>Discoba</taxon>
        <taxon>Euglenozoa</taxon>
        <taxon>Kinetoplastea</taxon>
        <taxon>Metakinetoplastina</taxon>
        <taxon>Eubodonida</taxon>
        <taxon>Bodonidae</taxon>
        <taxon>Bodo</taxon>
    </lineage>
</organism>
<feature type="compositionally biased region" description="Polar residues" evidence="1">
    <location>
        <begin position="181"/>
        <end position="192"/>
    </location>
</feature>
<protein>
    <submittedName>
        <fullName evidence="2">Uncharacterized protein</fullName>
    </submittedName>
</protein>
<evidence type="ECO:0000313" key="3">
    <source>
        <dbReference type="Proteomes" id="UP000051952"/>
    </source>
</evidence>